<comment type="caution">
    <text evidence="1">The sequence shown here is derived from an EMBL/GenBank/DDBJ whole genome shotgun (WGS) entry which is preliminary data.</text>
</comment>
<reference evidence="1 2" key="1">
    <citation type="submission" date="2013-11" db="EMBL/GenBank/DDBJ databases">
        <title>Draft genome sequence and annotation of the entomopathogenic bacterium, Xenorhabdus cabanillasi strain JM26.</title>
        <authorList>
            <person name="Gualtieri M."/>
            <person name="Ogier J.C."/>
            <person name="Pages S."/>
            <person name="Givaudan A."/>
            <person name="Gaudriault S."/>
        </authorList>
    </citation>
    <scope>NUCLEOTIDE SEQUENCE [LARGE SCALE GENOMIC DNA]</scope>
    <source>
        <strain evidence="1 2">JM26</strain>
    </source>
</reference>
<dbReference type="Proteomes" id="UP000019197">
    <property type="component" value="Unassembled WGS sequence"/>
</dbReference>
<proteinExistence type="predicted"/>
<name>W1IQD8_9GAMM</name>
<dbReference type="EMBL" id="CBXE010000030">
    <property type="protein sequence ID" value="CDL79851.1"/>
    <property type="molecule type" value="Genomic_DNA"/>
</dbReference>
<organism evidence="1 2">
    <name type="scientific">Xenorhabdus cabanillasii JM26</name>
    <dbReference type="NCBI Taxonomy" id="1427517"/>
    <lineage>
        <taxon>Bacteria</taxon>
        <taxon>Pseudomonadati</taxon>
        <taxon>Pseudomonadota</taxon>
        <taxon>Gammaproteobacteria</taxon>
        <taxon>Enterobacterales</taxon>
        <taxon>Morganellaceae</taxon>
        <taxon>Xenorhabdus</taxon>
    </lineage>
</organism>
<dbReference type="AlphaFoldDB" id="W1IQD8"/>
<gene>
    <name evidence="1" type="ORF">XCR1_1250028</name>
</gene>
<sequence>MINELLKAFKASDLHDKNINFLIGSGASALYIPTLKINDEKTYEDILTNSDYDEIINFVY</sequence>
<dbReference type="RefSeq" id="WP_038260424.1">
    <property type="nucleotide sequence ID" value="NZ_CAWLVK010000030.1"/>
</dbReference>
<protein>
    <submittedName>
        <fullName evidence="1">Uncharacterized protein</fullName>
    </submittedName>
</protein>
<evidence type="ECO:0000313" key="1">
    <source>
        <dbReference type="EMBL" id="CDL79851.1"/>
    </source>
</evidence>
<accession>W1IQD8</accession>
<evidence type="ECO:0000313" key="2">
    <source>
        <dbReference type="Proteomes" id="UP000019197"/>
    </source>
</evidence>